<name>A0A1M7ZPT7_9HYPH</name>
<evidence type="ECO:0000256" key="1">
    <source>
        <dbReference type="ARBA" id="ARBA00006484"/>
    </source>
</evidence>
<dbReference type="FunFam" id="3.40.50.720:FF:000084">
    <property type="entry name" value="Short-chain dehydrogenase reductase"/>
    <property type="match status" value="1"/>
</dbReference>
<dbReference type="STRING" id="1123029.SAMN02745172_03489"/>
<organism evidence="4 5">
    <name type="scientific">Pseudoxanthobacter soli DSM 19599</name>
    <dbReference type="NCBI Taxonomy" id="1123029"/>
    <lineage>
        <taxon>Bacteria</taxon>
        <taxon>Pseudomonadati</taxon>
        <taxon>Pseudomonadota</taxon>
        <taxon>Alphaproteobacteria</taxon>
        <taxon>Hyphomicrobiales</taxon>
        <taxon>Segnochrobactraceae</taxon>
        <taxon>Pseudoxanthobacter</taxon>
    </lineage>
</organism>
<dbReference type="PANTHER" id="PTHR42760:SF121">
    <property type="entry name" value="3-OXOACYL-(ACYL-CARRIER-PROTEIN) REDUCTASE"/>
    <property type="match status" value="1"/>
</dbReference>
<dbReference type="PANTHER" id="PTHR42760">
    <property type="entry name" value="SHORT-CHAIN DEHYDROGENASES/REDUCTASES FAMILY MEMBER"/>
    <property type="match status" value="1"/>
</dbReference>
<dbReference type="InterPro" id="IPR002347">
    <property type="entry name" value="SDR_fam"/>
</dbReference>
<dbReference type="PRINTS" id="PR00080">
    <property type="entry name" value="SDRFAMILY"/>
</dbReference>
<gene>
    <name evidence="4" type="ORF">SAMN02745172_03489</name>
</gene>
<dbReference type="GO" id="GO:0048038">
    <property type="term" value="F:quinone binding"/>
    <property type="evidence" value="ECO:0007669"/>
    <property type="project" value="TreeGrafter"/>
</dbReference>
<dbReference type="RefSeq" id="WP_073631060.1">
    <property type="nucleotide sequence ID" value="NZ_FRXO01000008.1"/>
</dbReference>
<dbReference type="PROSITE" id="PS00061">
    <property type="entry name" value="ADH_SHORT"/>
    <property type="match status" value="1"/>
</dbReference>
<keyword evidence="5" id="KW-1185">Reference proteome</keyword>
<accession>A0A1M7ZPT7</accession>
<reference evidence="4 5" key="1">
    <citation type="submission" date="2016-12" db="EMBL/GenBank/DDBJ databases">
        <authorList>
            <person name="Song W.-J."/>
            <person name="Kurnit D.M."/>
        </authorList>
    </citation>
    <scope>NUCLEOTIDE SEQUENCE [LARGE SCALE GENOMIC DNA]</scope>
    <source>
        <strain evidence="4 5">DSM 19599</strain>
    </source>
</reference>
<sequence>MTDATQIPSGGYRLDGRSVIVTGAGRGIGAAIAADLARAGGRVAVADLDAARAETVAAGIRAAGGEAIAVAVDVADRASVKALIATTVAAFGGLDVMFNNAGISQTCPFMKVTEDDWRRIMDVNGLGVLIGTQEAAEQMIAQGRGGKIVNTSSIAGKQGYPLFAHYCASKFAVVALTQAAARALAEHRITVNSFAPGVVRTELWAQLDQEFRDHGLTEKPEQAINEFSASILAGRASTPADIVGLTTFLAAPASDYITGQTLMVDGGMVLI</sequence>
<dbReference type="AlphaFoldDB" id="A0A1M7ZPT7"/>
<dbReference type="GO" id="GO:0006633">
    <property type="term" value="P:fatty acid biosynthetic process"/>
    <property type="evidence" value="ECO:0007669"/>
    <property type="project" value="TreeGrafter"/>
</dbReference>
<dbReference type="InterPro" id="IPR057326">
    <property type="entry name" value="KR_dom"/>
</dbReference>
<dbReference type="SMART" id="SM00822">
    <property type="entry name" value="PKS_KR"/>
    <property type="match status" value="1"/>
</dbReference>
<comment type="similarity">
    <text evidence="1 2">Belongs to the short-chain dehydrogenases/reductases (SDR) family.</text>
</comment>
<dbReference type="Pfam" id="PF00106">
    <property type="entry name" value="adh_short"/>
    <property type="match status" value="1"/>
</dbReference>
<feature type="domain" description="Ketoreductase" evidence="3">
    <location>
        <begin position="17"/>
        <end position="197"/>
    </location>
</feature>
<dbReference type="InterPro" id="IPR020904">
    <property type="entry name" value="Sc_DH/Rdtase_CS"/>
</dbReference>
<evidence type="ECO:0000313" key="4">
    <source>
        <dbReference type="EMBL" id="SHO66829.1"/>
    </source>
</evidence>
<dbReference type="Proteomes" id="UP000186406">
    <property type="component" value="Unassembled WGS sequence"/>
</dbReference>
<dbReference type="SUPFAM" id="SSF51735">
    <property type="entry name" value="NAD(P)-binding Rossmann-fold domains"/>
    <property type="match status" value="1"/>
</dbReference>
<dbReference type="InterPro" id="IPR036291">
    <property type="entry name" value="NAD(P)-bd_dom_sf"/>
</dbReference>
<dbReference type="PRINTS" id="PR00081">
    <property type="entry name" value="GDHRDH"/>
</dbReference>
<dbReference type="NCBIfam" id="NF005559">
    <property type="entry name" value="PRK07231.1"/>
    <property type="match status" value="1"/>
</dbReference>
<dbReference type="GO" id="GO:0016616">
    <property type="term" value="F:oxidoreductase activity, acting on the CH-OH group of donors, NAD or NADP as acceptor"/>
    <property type="evidence" value="ECO:0007669"/>
    <property type="project" value="TreeGrafter"/>
</dbReference>
<protein>
    <submittedName>
        <fullName evidence="4">Meso-butanediol dehydrogenase / (S,S)-butanediol dehydrogenase / diacetyl reductase</fullName>
    </submittedName>
</protein>
<dbReference type="EMBL" id="FRXO01000008">
    <property type="protein sequence ID" value="SHO66829.1"/>
    <property type="molecule type" value="Genomic_DNA"/>
</dbReference>
<dbReference type="Gene3D" id="3.40.50.720">
    <property type="entry name" value="NAD(P)-binding Rossmann-like Domain"/>
    <property type="match status" value="1"/>
</dbReference>
<dbReference type="OrthoDB" id="9780084at2"/>
<proteinExistence type="inferred from homology"/>
<evidence type="ECO:0000256" key="2">
    <source>
        <dbReference type="RuleBase" id="RU000363"/>
    </source>
</evidence>
<evidence type="ECO:0000259" key="3">
    <source>
        <dbReference type="SMART" id="SM00822"/>
    </source>
</evidence>
<evidence type="ECO:0000313" key="5">
    <source>
        <dbReference type="Proteomes" id="UP000186406"/>
    </source>
</evidence>